<comment type="caution">
    <text evidence="1">The sequence shown here is derived from an EMBL/GenBank/DDBJ whole genome shotgun (WGS) entry which is preliminary data.</text>
</comment>
<name>A0A3M7RFR6_BRAPC</name>
<accession>A0A3M7RFR6</accession>
<protein>
    <submittedName>
        <fullName evidence="1">Uncharacterized protein</fullName>
    </submittedName>
</protein>
<sequence>NIRFEINRRPTEAHHVLQSVPATPRVARQLAEVERIHNLRLNANKNNNRKHNLNNN</sequence>
<proteinExistence type="predicted"/>
<evidence type="ECO:0000313" key="2">
    <source>
        <dbReference type="Proteomes" id="UP000276133"/>
    </source>
</evidence>
<organism evidence="1 2">
    <name type="scientific">Brachionus plicatilis</name>
    <name type="common">Marine rotifer</name>
    <name type="synonym">Brachionus muelleri</name>
    <dbReference type="NCBI Taxonomy" id="10195"/>
    <lineage>
        <taxon>Eukaryota</taxon>
        <taxon>Metazoa</taxon>
        <taxon>Spiralia</taxon>
        <taxon>Gnathifera</taxon>
        <taxon>Rotifera</taxon>
        <taxon>Eurotatoria</taxon>
        <taxon>Monogononta</taxon>
        <taxon>Pseudotrocha</taxon>
        <taxon>Ploima</taxon>
        <taxon>Brachionidae</taxon>
        <taxon>Brachionus</taxon>
    </lineage>
</organism>
<keyword evidence="2" id="KW-1185">Reference proteome</keyword>
<dbReference type="Proteomes" id="UP000276133">
    <property type="component" value="Unassembled WGS sequence"/>
</dbReference>
<feature type="non-terminal residue" evidence="1">
    <location>
        <position position="1"/>
    </location>
</feature>
<evidence type="ECO:0000313" key="1">
    <source>
        <dbReference type="EMBL" id="RNA22088.1"/>
    </source>
</evidence>
<gene>
    <name evidence="1" type="ORF">BpHYR1_012458</name>
</gene>
<reference evidence="1 2" key="1">
    <citation type="journal article" date="2018" name="Sci. Rep.">
        <title>Genomic signatures of local adaptation to the degree of environmental predictability in rotifers.</title>
        <authorList>
            <person name="Franch-Gras L."/>
            <person name="Hahn C."/>
            <person name="Garcia-Roger E.M."/>
            <person name="Carmona M.J."/>
            <person name="Serra M."/>
            <person name="Gomez A."/>
        </authorList>
    </citation>
    <scope>NUCLEOTIDE SEQUENCE [LARGE SCALE GENOMIC DNA]</scope>
    <source>
        <strain evidence="1">HYR1</strain>
    </source>
</reference>
<dbReference type="EMBL" id="REGN01003541">
    <property type="protein sequence ID" value="RNA22088.1"/>
    <property type="molecule type" value="Genomic_DNA"/>
</dbReference>
<dbReference type="AlphaFoldDB" id="A0A3M7RFR6"/>